<feature type="region of interest" description="Disordered" evidence="1">
    <location>
        <begin position="27"/>
        <end position="100"/>
    </location>
</feature>
<dbReference type="CDD" id="cd00053">
    <property type="entry name" value="EGF"/>
    <property type="match status" value="1"/>
</dbReference>
<proteinExistence type="predicted"/>
<accession>A0A9D4G044</accession>
<dbReference type="InterPro" id="IPR000742">
    <property type="entry name" value="EGF"/>
</dbReference>
<keyword evidence="4" id="KW-1185">Reference proteome</keyword>
<comment type="caution">
    <text evidence="3">The sequence shown here is derived from an EMBL/GenBank/DDBJ whole genome shotgun (WGS) entry which is preliminary data.</text>
</comment>
<evidence type="ECO:0000256" key="1">
    <source>
        <dbReference type="SAM" id="MobiDB-lite"/>
    </source>
</evidence>
<organism evidence="3 4">
    <name type="scientific">Dreissena polymorpha</name>
    <name type="common">Zebra mussel</name>
    <name type="synonym">Mytilus polymorpha</name>
    <dbReference type="NCBI Taxonomy" id="45954"/>
    <lineage>
        <taxon>Eukaryota</taxon>
        <taxon>Metazoa</taxon>
        <taxon>Spiralia</taxon>
        <taxon>Lophotrochozoa</taxon>
        <taxon>Mollusca</taxon>
        <taxon>Bivalvia</taxon>
        <taxon>Autobranchia</taxon>
        <taxon>Heteroconchia</taxon>
        <taxon>Euheterodonta</taxon>
        <taxon>Imparidentia</taxon>
        <taxon>Neoheterodontei</taxon>
        <taxon>Myida</taxon>
        <taxon>Dreissenoidea</taxon>
        <taxon>Dreissenidae</taxon>
        <taxon>Dreissena</taxon>
    </lineage>
</organism>
<reference evidence="3" key="2">
    <citation type="submission" date="2020-11" db="EMBL/GenBank/DDBJ databases">
        <authorList>
            <person name="McCartney M.A."/>
            <person name="Auch B."/>
            <person name="Kono T."/>
            <person name="Mallez S."/>
            <person name="Becker A."/>
            <person name="Gohl D.M."/>
            <person name="Silverstein K.A.T."/>
            <person name="Koren S."/>
            <person name="Bechman K.B."/>
            <person name="Herman A."/>
            <person name="Abrahante J.E."/>
            <person name="Garbe J."/>
        </authorList>
    </citation>
    <scope>NUCLEOTIDE SEQUENCE</scope>
    <source>
        <strain evidence="3">Duluth1</strain>
        <tissue evidence="3">Whole animal</tissue>
    </source>
</reference>
<feature type="compositionally biased region" description="Low complexity" evidence="1">
    <location>
        <begin position="36"/>
        <end position="54"/>
    </location>
</feature>
<dbReference type="EMBL" id="JAIWYP010000006">
    <property type="protein sequence ID" value="KAH3808254.1"/>
    <property type="molecule type" value="Genomic_DNA"/>
</dbReference>
<sequence length="195" mass="21626">MFVDIPTTRSTVSPSATLVTTYRLTSSAARDTASPTVSLAETTASTASTVKVGTPSTLAPPSGARGTPTAGPVYTERRYPTASPHLEPRGSPTAAPPGLRKKRAVKETQCVINAICVASSDVYRCRCQTGYTADRNHTCHKGTYRNYYNFRRLLIFGHPLFRHTLIFRDSQLSDTRVFFHKTSIFVSKFWNTYFY</sequence>
<evidence type="ECO:0000259" key="2">
    <source>
        <dbReference type="PROSITE" id="PS01186"/>
    </source>
</evidence>
<dbReference type="Proteomes" id="UP000828390">
    <property type="component" value="Unassembled WGS sequence"/>
</dbReference>
<gene>
    <name evidence="3" type="ORF">DPMN_136607</name>
</gene>
<reference evidence="3" key="1">
    <citation type="journal article" date="2019" name="bioRxiv">
        <title>The Genome of the Zebra Mussel, Dreissena polymorpha: A Resource for Invasive Species Research.</title>
        <authorList>
            <person name="McCartney M.A."/>
            <person name="Auch B."/>
            <person name="Kono T."/>
            <person name="Mallez S."/>
            <person name="Zhang Y."/>
            <person name="Obille A."/>
            <person name="Becker A."/>
            <person name="Abrahante J.E."/>
            <person name="Garbe J."/>
            <person name="Badalamenti J.P."/>
            <person name="Herman A."/>
            <person name="Mangelson H."/>
            <person name="Liachko I."/>
            <person name="Sullivan S."/>
            <person name="Sone E.D."/>
            <person name="Koren S."/>
            <person name="Silverstein K.A.T."/>
            <person name="Beckman K.B."/>
            <person name="Gohl D.M."/>
        </authorList>
    </citation>
    <scope>NUCLEOTIDE SEQUENCE</scope>
    <source>
        <strain evidence="3">Duluth1</strain>
        <tissue evidence="3">Whole animal</tissue>
    </source>
</reference>
<protein>
    <recommendedName>
        <fullName evidence="2">EGF-like domain-containing protein</fullName>
    </recommendedName>
</protein>
<dbReference type="AlphaFoldDB" id="A0A9D4G044"/>
<feature type="domain" description="EGF-like" evidence="2">
    <location>
        <begin position="125"/>
        <end position="139"/>
    </location>
</feature>
<evidence type="ECO:0000313" key="3">
    <source>
        <dbReference type="EMBL" id="KAH3808254.1"/>
    </source>
</evidence>
<evidence type="ECO:0000313" key="4">
    <source>
        <dbReference type="Proteomes" id="UP000828390"/>
    </source>
</evidence>
<dbReference type="PROSITE" id="PS01186">
    <property type="entry name" value="EGF_2"/>
    <property type="match status" value="1"/>
</dbReference>
<name>A0A9D4G044_DREPO</name>